<gene>
    <name evidence="2" type="ORF">DFH07DRAFT_742860</name>
</gene>
<proteinExistence type="predicted"/>
<sequence>MPLSEAQRSAVLEAKKLLADVGLATPVLPTNFDDRDFLEVSHVISQALPTPSASAVFLSSLYRPPPARPFTPAEIQSSLDCINRLKYVHAFVEHPAGSIVEYPETGTSKGVRVAHRFSVDPTNFSHPKGSFQYCLGDSQGGEPYVHCGTLLLGRDGKPASCTHKKLSCSCYSEITGKGLKYCSARSLPSPPLPSLNLDSLGEAKKEIFHKTLSFYCTLVEKGCAFEVQTDGDDLGLTGLDDDSNHDDSGSESDESDSETATKIVQDRRRKKPIRSHCQGKLVFRLDEYGRSFVQCQNHTKTNKAHLILRTLDEFDIPYLRALLENDSRAIQEREELARQFGYGPLSPSYWHRSESGRLARGILQRHRGNCSATFDIYTPYDLADCPQVVIICQGPHSHPDPHPVKTPPPLLEIFRTLLLDLDWKLADATPRKLMVDSGFMGSLRRTLGWNKPFDPPLSALHPSFGNLDHVRRYIDELRDVLFPSGTGFEGAQLLAAQHRELHEDEQYVRCAETHTIEDGKTFHLVICMLRSMSTLLMRSKKVALDTAFKRLNGKWQEFEMESWELNRMKSVVGTRAFTTSQSAHAHLILFTRIFEIAMGDTGIPCRFRHIHGEGFELWITDAHKGQALGAGMFCQKLCAQLGDIYCPMEPTRLLRTLDPYDHLRRFLRFCTTHYKRNVDELRPYTTSDVRNAMLSLSSSQAHPDLDGAFRIIENGGRKAKAWLKDKRVGSKFALPALYQPLSLIPLEIWKSAPSTTNGNEQAHRNINRDGVNLTMLGGIMRGMQYDARAMGALELHSSHGIYSRDQTATHFRRLQRSLNRHGTDPNFPIHLYLFN</sequence>
<feature type="region of interest" description="Disordered" evidence="1">
    <location>
        <begin position="235"/>
        <end position="271"/>
    </location>
</feature>
<keyword evidence="3" id="KW-1185">Reference proteome</keyword>
<reference evidence="2" key="1">
    <citation type="submission" date="2023-03" db="EMBL/GenBank/DDBJ databases">
        <title>Massive genome expansion in bonnet fungi (Mycena s.s.) driven by repeated elements and novel gene families across ecological guilds.</title>
        <authorList>
            <consortium name="Lawrence Berkeley National Laboratory"/>
            <person name="Harder C.B."/>
            <person name="Miyauchi S."/>
            <person name="Viragh M."/>
            <person name="Kuo A."/>
            <person name="Thoen E."/>
            <person name="Andreopoulos B."/>
            <person name="Lu D."/>
            <person name="Skrede I."/>
            <person name="Drula E."/>
            <person name="Henrissat B."/>
            <person name="Morin E."/>
            <person name="Kohler A."/>
            <person name="Barry K."/>
            <person name="LaButti K."/>
            <person name="Morin E."/>
            <person name="Salamov A."/>
            <person name="Lipzen A."/>
            <person name="Mereny Z."/>
            <person name="Hegedus B."/>
            <person name="Baldrian P."/>
            <person name="Stursova M."/>
            <person name="Weitz H."/>
            <person name="Taylor A."/>
            <person name="Grigoriev I.V."/>
            <person name="Nagy L.G."/>
            <person name="Martin F."/>
            <person name="Kauserud H."/>
        </authorList>
    </citation>
    <scope>NUCLEOTIDE SEQUENCE</scope>
    <source>
        <strain evidence="2">CBHHK188m</strain>
    </source>
</reference>
<evidence type="ECO:0000313" key="3">
    <source>
        <dbReference type="Proteomes" id="UP001215280"/>
    </source>
</evidence>
<organism evidence="2 3">
    <name type="scientific">Mycena maculata</name>
    <dbReference type="NCBI Taxonomy" id="230809"/>
    <lineage>
        <taxon>Eukaryota</taxon>
        <taxon>Fungi</taxon>
        <taxon>Dikarya</taxon>
        <taxon>Basidiomycota</taxon>
        <taxon>Agaricomycotina</taxon>
        <taxon>Agaricomycetes</taxon>
        <taxon>Agaricomycetidae</taxon>
        <taxon>Agaricales</taxon>
        <taxon>Marasmiineae</taxon>
        <taxon>Mycenaceae</taxon>
        <taxon>Mycena</taxon>
    </lineage>
</organism>
<dbReference type="EMBL" id="JARJLG010000062">
    <property type="protein sequence ID" value="KAJ7756054.1"/>
    <property type="molecule type" value="Genomic_DNA"/>
</dbReference>
<name>A0AAD7NCH7_9AGAR</name>
<accession>A0AAD7NCH7</accession>
<comment type="caution">
    <text evidence="2">The sequence shown here is derived from an EMBL/GenBank/DDBJ whole genome shotgun (WGS) entry which is preliminary data.</text>
</comment>
<protein>
    <submittedName>
        <fullName evidence="2">Uncharacterized protein</fullName>
    </submittedName>
</protein>
<evidence type="ECO:0000256" key="1">
    <source>
        <dbReference type="SAM" id="MobiDB-lite"/>
    </source>
</evidence>
<dbReference type="Proteomes" id="UP001215280">
    <property type="component" value="Unassembled WGS sequence"/>
</dbReference>
<feature type="compositionally biased region" description="Acidic residues" evidence="1">
    <location>
        <begin position="235"/>
        <end position="257"/>
    </location>
</feature>
<dbReference type="AlphaFoldDB" id="A0AAD7NCH7"/>
<evidence type="ECO:0000313" key="2">
    <source>
        <dbReference type="EMBL" id="KAJ7756054.1"/>
    </source>
</evidence>